<dbReference type="GO" id="GO:0051287">
    <property type="term" value="F:NAD binding"/>
    <property type="evidence" value="ECO:0007669"/>
    <property type="project" value="InterPro"/>
</dbReference>
<feature type="domain" description="D-isomer specific 2-hydroxyacid dehydrogenase NAD-binding" evidence="3">
    <location>
        <begin position="228"/>
        <end position="331"/>
    </location>
</feature>
<dbReference type="SUPFAM" id="SSF51735">
    <property type="entry name" value="NAD(P)-binding Rossmann-fold domains"/>
    <property type="match status" value="1"/>
</dbReference>
<proteinExistence type="predicted"/>
<evidence type="ECO:0000256" key="2">
    <source>
        <dbReference type="ARBA" id="ARBA00023027"/>
    </source>
</evidence>
<evidence type="ECO:0000313" key="5">
    <source>
        <dbReference type="Proteomes" id="UP000325672"/>
    </source>
</evidence>
<dbReference type="InterPro" id="IPR036291">
    <property type="entry name" value="NAD(P)-bd_dom_sf"/>
</dbReference>
<dbReference type="EMBL" id="ML743551">
    <property type="protein sequence ID" value="KAE8143853.1"/>
    <property type="molecule type" value="Genomic_DNA"/>
</dbReference>
<accession>A0A5N6TBZ4</accession>
<dbReference type="PANTHER" id="PTHR43333:SF1">
    <property type="entry name" value="D-ISOMER SPECIFIC 2-HYDROXYACID DEHYDROGENASE NAD-BINDING DOMAIN-CONTAINING PROTEIN"/>
    <property type="match status" value="1"/>
</dbReference>
<feature type="domain" description="D-isomer specific 2-hydroxyacid dehydrogenase NAD-binding" evidence="3">
    <location>
        <begin position="137"/>
        <end position="204"/>
    </location>
</feature>
<dbReference type="Gene3D" id="3.40.50.720">
    <property type="entry name" value="NAD(P)-binding Rossmann-like Domain"/>
    <property type="match status" value="2"/>
</dbReference>
<dbReference type="Pfam" id="PF02826">
    <property type="entry name" value="2-Hacid_dh_C"/>
    <property type="match status" value="2"/>
</dbReference>
<keyword evidence="5" id="KW-1185">Reference proteome</keyword>
<dbReference type="InterPro" id="IPR006140">
    <property type="entry name" value="D-isomer_DH_NAD-bd"/>
</dbReference>
<keyword evidence="2" id="KW-0520">NAD</keyword>
<dbReference type="AlphaFoldDB" id="A0A5N6TBZ4"/>
<keyword evidence="1" id="KW-0560">Oxidoreductase</keyword>
<dbReference type="GeneID" id="43640717"/>
<sequence>MTPSFLPLNSGPPVSKLCKDVLLIQMPIEIPAEWKRKMESKYPGIEIRSRVLWLELGLEANQIEPELWNGVTLTCLYLTHPEELMSNVRFIQLTSAGVDRWIHHQRYNSPDVAFSTASGIHCPQIAEWVMSTWIMRNHNILRHIESQREGTWSVVRAETRDSAGMRMGILGYGFVGRQYARLATAMGMEVYAFTRTPYTSDKKAKSDHYSVLGMGDPHGQLPSKWFHGESRDAVNEFLRQDLDLLVLCLPLTKETEYLLGPEQFAILAQGNKRIFISNVARGRLICTEALIDALHKGKIWGAAVDVTDPEPLPESHPLFSAPNVVITHHVSWQSSNNWDRMLDILEANLDRLDKGENLINIPDRKLG</sequence>
<dbReference type="PANTHER" id="PTHR43333">
    <property type="entry name" value="2-HACID_DH_C DOMAIN-CONTAINING PROTEIN"/>
    <property type="match status" value="1"/>
</dbReference>
<evidence type="ECO:0000256" key="1">
    <source>
        <dbReference type="ARBA" id="ARBA00023002"/>
    </source>
</evidence>
<gene>
    <name evidence="4" type="ORF">BDV38DRAFT_266976</name>
</gene>
<evidence type="ECO:0000313" key="4">
    <source>
        <dbReference type="EMBL" id="KAE8143853.1"/>
    </source>
</evidence>
<protein>
    <recommendedName>
        <fullName evidence="3">D-isomer specific 2-hydroxyacid dehydrogenase NAD-binding domain-containing protein</fullName>
    </recommendedName>
</protein>
<dbReference type="RefSeq" id="XP_031919916.1">
    <property type="nucleotide sequence ID" value="XM_032056507.1"/>
</dbReference>
<organism evidence="4 5">
    <name type="scientific">Aspergillus pseudotamarii</name>
    <dbReference type="NCBI Taxonomy" id="132259"/>
    <lineage>
        <taxon>Eukaryota</taxon>
        <taxon>Fungi</taxon>
        <taxon>Dikarya</taxon>
        <taxon>Ascomycota</taxon>
        <taxon>Pezizomycotina</taxon>
        <taxon>Eurotiomycetes</taxon>
        <taxon>Eurotiomycetidae</taxon>
        <taxon>Eurotiales</taxon>
        <taxon>Aspergillaceae</taxon>
        <taxon>Aspergillus</taxon>
        <taxon>Aspergillus subgen. Circumdati</taxon>
    </lineage>
</organism>
<dbReference type="Proteomes" id="UP000325672">
    <property type="component" value="Unassembled WGS sequence"/>
</dbReference>
<dbReference type="OrthoDB" id="298012at2759"/>
<dbReference type="GO" id="GO:0016491">
    <property type="term" value="F:oxidoreductase activity"/>
    <property type="evidence" value="ECO:0007669"/>
    <property type="project" value="UniProtKB-KW"/>
</dbReference>
<evidence type="ECO:0000259" key="3">
    <source>
        <dbReference type="Pfam" id="PF02826"/>
    </source>
</evidence>
<dbReference type="CDD" id="cd12163">
    <property type="entry name" value="2-Hacid_dh_5"/>
    <property type="match status" value="1"/>
</dbReference>
<name>A0A5N6TBZ4_ASPPS</name>
<reference evidence="4 5" key="1">
    <citation type="submission" date="2019-04" db="EMBL/GenBank/DDBJ databases">
        <title>Friends and foes A comparative genomics study of 23 Aspergillus species from section Flavi.</title>
        <authorList>
            <consortium name="DOE Joint Genome Institute"/>
            <person name="Kjaerbolling I."/>
            <person name="Vesth T."/>
            <person name="Frisvad J.C."/>
            <person name="Nybo J.L."/>
            <person name="Theobald S."/>
            <person name="Kildgaard S."/>
            <person name="Isbrandt T."/>
            <person name="Kuo A."/>
            <person name="Sato A."/>
            <person name="Lyhne E.K."/>
            <person name="Kogle M.E."/>
            <person name="Wiebenga A."/>
            <person name="Kun R.S."/>
            <person name="Lubbers R.J."/>
            <person name="Makela M.R."/>
            <person name="Barry K."/>
            <person name="Chovatia M."/>
            <person name="Clum A."/>
            <person name="Daum C."/>
            <person name="Haridas S."/>
            <person name="He G."/>
            <person name="LaButti K."/>
            <person name="Lipzen A."/>
            <person name="Mondo S."/>
            <person name="Riley R."/>
            <person name="Salamov A."/>
            <person name="Simmons B.A."/>
            <person name="Magnuson J.K."/>
            <person name="Henrissat B."/>
            <person name="Mortensen U.H."/>
            <person name="Larsen T.O."/>
            <person name="Devries R.P."/>
            <person name="Grigoriev I.V."/>
            <person name="Machida M."/>
            <person name="Baker S.E."/>
            <person name="Andersen M.R."/>
        </authorList>
    </citation>
    <scope>NUCLEOTIDE SEQUENCE [LARGE SCALE GENOMIC DNA]</scope>
    <source>
        <strain evidence="4 5">CBS 117625</strain>
    </source>
</reference>